<dbReference type="SUPFAM" id="SSF51215">
    <property type="entry name" value="Regulatory protein AraC"/>
    <property type="match status" value="1"/>
</dbReference>
<dbReference type="SUPFAM" id="SSF46689">
    <property type="entry name" value="Homeodomain-like"/>
    <property type="match status" value="2"/>
</dbReference>
<dbReference type="Proteomes" id="UP001597545">
    <property type="component" value="Unassembled WGS sequence"/>
</dbReference>
<keyword evidence="1" id="KW-0805">Transcription regulation</keyword>
<evidence type="ECO:0000259" key="4">
    <source>
        <dbReference type="PROSITE" id="PS01124"/>
    </source>
</evidence>
<evidence type="ECO:0000313" key="5">
    <source>
        <dbReference type="EMBL" id="MFD2549074.1"/>
    </source>
</evidence>
<name>A0ABW5KJC4_9SPHI</name>
<dbReference type="SMART" id="SM00342">
    <property type="entry name" value="HTH_ARAC"/>
    <property type="match status" value="1"/>
</dbReference>
<dbReference type="PANTHER" id="PTHR43280">
    <property type="entry name" value="ARAC-FAMILY TRANSCRIPTIONAL REGULATOR"/>
    <property type="match status" value="1"/>
</dbReference>
<evidence type="ECO:0000313" key="6">
    <source>
        <dbReference type="Proteomes" id="UP001597545"/>
    </source>
</evidence>
<dbReference type="Pfam" id="PF12833">
    <property type="entry name" value="HTH_18"/>
    <property type="match status" value="1"/>
</dbReference>
<dbReference type="PROSITE" id="PS01124">
    <property type="entry name" value="HTH_ARAC_FAMILY_2"/>
    <property type="match status" value="1"/>
</dbReference>
<dbReference type="PANTHER" id="PTHR43280:SF28">
    <property type="entry name" value="HTH-TYPE TRANSCRIPTIONAL ACTIVATOR RHAS"/>
    <property type="match status" value="1"/>
</dbReference>
<comment type="caution">
    <text evidence="5">The sequence shown here is derived from an EMBL/GenBank/DDBJ whole genome shotgun (WGS) entry which is preliminary data.</text>
</comment>
<dbReference type="InterPro" id="IPR009057">
    <property type="entry name" value="Homeodomain-like_sf"/>
</dbReference>
<sequence>MSRNRFQLDFMLLHVGYAEHDGDWNFQNINSPFARLHIVTEGCAQIIKGNESVLLKKGHMYLTPSYTHHGYACDGPFSLFYIHIYENPDKKNSVFDRISFPTEVPCSPLLLDLVHRLFDINPGRALSYYDPKAYDTTSELMKSIALHINTPLALEIESQGIINQLLSRFLPEATDRIPHVDERLLRVLDYIHENLHTPISIDDLAALSYLTKDHLIRLFKKQMNCTPGKYINRKKIEKAQLLMLIENPSIQELSFRLGFEHVSYFNRLFKKMTGENPSAHKKRMLGSSAKNYLS</sequence>
<dbReference type="EMBL" id="JBHULR010000009">
    <property type="protein sequence ID" value="MFD2549074.1"/>
    <property type="molecule type" value="Genomic_DNA"/>
</dbReference>
<evidence type="ECO:0000256" key="2">
    <source>
        <dbReference type="ARBA" id="ARBA00023125"/>
    </source>
</evidence>
<dbReference type="Gene3D" id="1.10.10.60">
    <property type="entry name" value="Homeodomain-like"/>
    <property type="match status" value="2"/>
</dbReference>
<dbReference type="PRINTS" id="PR00032">
    <property type="entry name" value="HTHARAC"/>
</dbReference>
<proteinExistence type="predicted"/>
<organism evidence="5 6">
    <name type="scientific">Sphingobacterium suaedae</name>
    <dbReference type="NCBI Taxonomy" id="1686402"/>
    <lineage>
        <taxon>Bacteria</taxon>
        <taxon>Pseudomonadati</taxon>
        <taxon>Bacteroidota</taxon>
        <taxon>Sphingobacteriia</taxon>
        <taxon>Sphingobacteriales</taxon>
        <taxon>Sphingobacteriaceae</taxon>
        <taxon>Sphingobacterium</taxon>
    </lineage>
</organism>
<accession>A0ABW5KJC4</accession>
<dbReference type="RefSeq" id="WP_380905394.1">
    <property type="nucleotide sequence ID" value="NZ_JBHUEG010000009.1"/>
</dbReference>
<evidence type="ECO:0000256" key="1">
    <source>
        <dbReference type="ARBA" id="ARBA00023015"/>
    </source>
</evidence>
<keyword evidence="6" id="KW-1185">Reference proteome</keyword>
<keyword evidence="2" id="KW-0238">DNA-binding</keyword>
<dbReference type="InterPro" id="IPR020449">
    <property type="entry name" value="Tscrpt_reg_AraC-type_HTH"/>
</dbReference>
<feature type="domain" description="HTH araC/xylS-type" evidence="4">
    <location>
        <begin position="185"/>
        <end position="283"/>
    </location>
</feature>
<dbReference type="InterPro" id="IPR018062">
    <property type="entry name" value="HTH_AraC-typ_CS"/>
</dbReference>
<keyword evidence="3" id="KW-0804">Transcription</keyword>
<dbReference type="InterPro" id="IPR037923">
    <property type="entry name" value="HTH-like"/>
</dbReference>
<evidence type="ECO:0000256" key="3">
    <source>
        <dbReference type="ARBA" id="ARBA00023163"/>
    </source>
</evidence>
<gene>
    <name evidence="5" type="ORF">ACFSR5_15600</name>
</gene>
<protein>
    <submittedName>
        <fullName evidence="5">Helix-turn-helix domain-containing protein</fullName>
    </submittedName>
</protein>
<dbReference type="InterPro" id="IPR018060">
    <property type="entry name" value="HTH_AraC"/>
</dbReference>
<reference evidence="6" key="1">
    <citation type="journal article" date="2019" name="Int. J. Syst. Evol. Microbiol.">
        <title>The Global Catalogue of Microorganisms (GCM) 10K type strain sequencing project: providing services to taxonomists for standard genome sequencing and annotation.</title>
        <authorList>
            <consortium name="The Broad Institute Genomics Platform"/>
            <consortium name="The Broad Institute Genome Sequencing Center for Infectious Disease"/>
            <person name="Wu L."/>
            <person name="Ma J."/>
        </authorList>
    </citation>
    <scope>NUCLEOTIDE SEQUENCE [LARGE SCALE GENOMIC DNA]</scope>
    <source>
        <strain evidence="6">KCTC 42662</strain>
    </source>
</reference>
<dbReference type="PROSITE" id="PS00041">
    <property type="entry name" value="HTH_ARAC_FAMILY_1"/>
    <property type="match status" value="1"/>
</dbReference>